<dbReference type="Proteomes" id="UP000184383">
    <property type="component" value="Unassembled WGS sequence"/>
</dbReference>
<dbReference type="OrthoDB" id="2740448at2759"/>
<dbReference type="GeneID" id="63745285"/>
<proteinExistence type="predicted"/>
<dbReference type="InterPro" id="IPR036864">
    <property type="entry name" value="Zn2-C6_fun-type_DNA-bd_sf"/>
</dbReference>
<dbReference type="PANTHER" id="PTHR31668">
    <property type="entry name" value="GLUCOSE TRANSPORT TRANSCRIPTION REGULATOR RGT1-RELATED-RELATED"/>
    <property type="match status" value="1"/>
</dbReference>
<dbReference type="GO" id="GO:0006351">
    <property type="term" value="P:DNA-templated transcription"/>
    <property type="evidence" value="ECO:0007669"/>
    <property type="project" value="InterPro"/>
</dbReference>
<keyword evidence="6" id="KW-0804">Transcription</keyword>
<feature type="compositionally biased region" description="Acidic residues" evidence="8">
    <location>
        <begin position="529"/>
        <end position="538"/>
    </location>
</feature>
<evidence type="ECO:0000313" key="11">
    <source>
        <dbReference type="Proteomes" id="UP000184383"/>
    </source>
</evidence>
<reference evidence="11" key="1">
    <citation type="journal article" date="2017" name="Genome Biol.">
        <title>Comparative genomics reveals high biological diversity and specific adaptations in the industrially and medically important fungal genus Aspergillus.</title>
        <authorList>
            <person name="de Vries R.P."/>
            <person name="Riley R."/>
            <person name="Wiebenga A."/>
            <person name="Aguilar-Osorio G."/>
            <person name="Amillis S."/>
            <person name="Uchima C.A."/>
            <person name="Anderluh G."/>
            <person name="Asadollahi M."/>
            <person name="Askin M."/>
            <person name="Barry K."/>
            <person name="Battaglia E."/>
            <person name="Bayram O."/>
            <person name="Benocci T."/>
            <person name="Braus-Stromeyer S.A."/>
            <person name="Caldana C."/>
            <person name="Canovas D."/>
            <person name="Cerqueira G.C."/>
            <person name="Chen F."/>
            <person name="Chen W."/>
            <person name="Choi C."/>
            <person name="Clum A."/>
            <person name="Dos Santos R.A."/>
            <person name="Damasio A.R."/>
            <person name="Diallinas G."/>
            <person name="Emri T."/>
            <person name="Fekete E."/>
            <person name="Flipphi M."/>
            <person name="Freyberg S."/>
            <person name="Gallo A."/>
            <person name="Gournas C."/>
            <person name="Habgood R."/>
            <person name="Hainaut M."/>
            <person name="Harispe M.L."/>
            <person name="Henrissat B."/>
            <person name="Hilden K.S."/>
            <person name="Hope R."/>
            <person name="Hossain A."/>
            <person name="Karabika E."/>
            <person name="Karaffa L."/>
            <person name="Karanyi Z."/>
            <person name="Krasevec N."/>
            <person name="Kuo A."/>
            <person name="Kusch H."/>
            <person name="LaButti K."/>
            <person name="Lagendijk E.L."/>
            <person name="Lapidus A."/>
            <person name="Levasseur A."/>
            <person name="Lindquist E."/>
            <person name="Lipzen A."/>
            <person name="Logrieco A.F."/>
            <person name="MacCabe A."/>
            <person name="Maekelae M.R."/>
            <person name="Malavazi I."/>
            <person name="Melin P."/>
            <person name="Meyer V."/>
            <person name="Mielnichuk N."/>
            <person name="Miskei M."/>
            <person name="Molnar A.P."/>
            <person name="Mule G."/>
            <person name="Ngan C.Y."/>
            <person name="Orejas M."/>
            <person name="Orosz E."/>
            <person name="Ouedraogo J.P."/>
            <person name="Overkamp K.M."/>
            <person name="Park H.-S."/>
            <person name="Perrone G."/>
            <person name="Piumi F."/>
            <person name="Punt P.J."/>
            <person name="Ram A.F."/>
            <person name="Ramon A."/>
            <person name="Rauscher S."/>
            <person name="Record E."/>
            <person name="Riano-Pachon D.M."/>
            <person name="Robert V."/>
            <person name="Roehrig J."/>
            <person name="Ruller R."/>
            <person name="Salamov A."/>
            <person name="Salih N.S."/>
            <person name="Samson R.A."/>
            <person name="Sandor E."/>
            <person name="Sanguinetti M."/>
            <person name="Schuetze T."/>
            <person name="Sepcic K."/>
            <person name="Shelest E."/>
            <person name="Sherlock G."/>
            <person name="Sophianopoulou V."/>
            <person name="Squina F.M."/>
            <person name="Sun H."/>
            <person name="Susca A."/>
            <person name="Todd R.B."/>
            <person name="Tsang A."/>
            <person name="Unkles S.E."/>
            <person name="van de Wiele N."/>
            <person name="van Rossen-Uffink D."/>
            <person name="Oliveira J.V."/>
            <person name="Vesth T.C."/>
            <person name="Visser J."/>
            <person name="Yu J.-H."/>
            <person name="Zhou M."/>
            <person name="Andersen M.R."/>
            <person name="Archer D.B."/>
            <person name="Baker S.E."/>
            <person name="Benoit I."/>
            <person name="Brakhage A.A."/>
            <person name="Braus G.H."/>
            <person name="Fischer R."/>
            <person name="Frisvad J.C."/>
            <person name="Goldman G.H."/>
            <person name="Houbraken J."/>
            <person name="Oakley B."/>
            <person name="Pocsi I."/>
            <person name="Scazzocchio C."/>
            <person name="Seiboth B."/>
            <person name="vanKuyk P.A."/>
            <person name="Wortman J."/>
            <person name="Dyer P.S."/>
            <person name="Grigoriev I.V."/>
        </authorList>
    </citation>
    <scope>NUCLEOTIDE SEQUENCE [LARGE SCALE GENOMIC DNA]</scope>
    <source>
        <strain evidence="11">DTO 134E9</strain>
    </source>
</reference>
<evidence type="ECO:0000256" key="7">
    <source>
        <dbReference type="ARBA" id="ARBA00023242"/>
    </source>
</evidence>
<organism evidence="10 11">
    <name type="scientific">Aspergillus wentii DTO 134E9</name>
    <dbReference type="NCBI Taxonomy" id="1073089"/>
    <lineage>
        <taxon>Eukaryota</taxon>
        <taxon>Fungi</taxon>
        <taxon>Dikarya</taxon>
        <taxon>Ascomycota</taxon>
        <taxon>Pezizomycotina</taxon>
        <taxon>Eurotiomycetes</taxon>
        <taxon>Eurotiomycetidae</taxon>
        <taxon>Eurotiales</taxon>
        <taxon>Aspergillaceae</taxon>
        <taxon>Aspergillus</taxon>
        <taxon>Aspergillus subgen. Cremei</taxon>
    </lineage>
</organism>
<protein>
    <recommendedName>
        <fullName evidence="9">Zn(2)-C6 fungal-type domain-containing protein</fullName>
    </recommendedName>
</protein>
<dbReference type="CDD" id="cd00067">
    <property type="entry name" value="GAL4"/>
    <property type="match status" value="1"/>
</dbReference>
<gene>
    <name evidence="10" type="ORF">ASPWEDRAFT_142481</name>
</gene>
<dbReference type="GO" id="GO:0005634">
    <property type="term" value="C:nucleus"/>
    <property type="evidence" value="ECO:0007669"/>
    <property type="project" value="UniProtKB-SubCell"/>
</dbReference>
<dbReference type="SUPFAM" id="SSF57701">
    <property type="entry name" value="Zn2/Cys6 DNA-binding domain"/>
    <property type="match status" value="1"/>
</dbReference>
<dbReference type="GO" id="GO:0003677">
    <property type="term" value="F:DNA binding"/>
    <property type="evidence" value="ECO:0007669"/>
    <property type="project" value="UniProtKB-KW"/>
</dbReference>
<dbReference type="SMART" id="SM00906">
    <property type="entry name" value="Fungal_trans"/>
    <property type="match status" value="1"/>
</dbReference>
<dbReference type="AlphaFoldDB" id="A0A1L9R5P9"/>
<dbReference type="InterPro" id="IPR050797">
    <property type="entry name" value="Carb_Metab_Trans_Reg"/>
</dbReference>
<dbReference type="STRING" id="1073089.A0A1L9R5P9"/>
<name>A0A1L9R5P9_ASPWE</name>
<dbReference type="PROSITE" id="PS50048">
    <property type="entry name" value="ZN2_CY6_FUNGAL_2"/>
    <property type="match status" value="1"/>
</dbReference>
<keyword evidence="3" id="KW-0862">Zinc</keyword>
<dbReference type="Pfam" id="PF00172">
    <property type="entry name" value="Zn_clus"/>
    <property type="match status" value="1"/>
</dbReference>
<dbReference type="InterPro" id="IPR007219">
    <property type="entry name" value="XnlR_reg_dom"/>
</dbReference>
<dbReference type="GO" id="GO:0000981">
    <property type="term" value="F:DNA-binding transcription factor activity, RNA polymerase II-specific"/>
    <property type="evidence" value="ECO:0007669"/>
    <property type="project" value="InterPro"/>
</dbReference>
<evidence type="ECO:0000256" key="1">
    <source>
        <dbReference type="ARBA" id="ARBA00004123"/>
    </source>
</evidence>
<accession>A0A1L9R5P9</accession>
<dbReference type="EMBL" id="KV878217">
    <property type="protein sequence ID" value="OJJ30234.1"/>
    <property type="molecule type" value="Genomic_DNA"/>
</dbReference>
<dbReference type="RefSeq" id="XP_040683911.1">
    <property type="nucleotide sequence ID" value="XM_040829437.1"/>
</dbReference>
<feature type="region of interest" description="Disordered" evidence="8">
    <location>
        <begin position="514"/>
        <end position="538"/>
    </location>
</feature>
<dbReference type="Gene3D" id="4.10.240.10">
    <property type="entry name" value="Zn(2)-C6 fungal-type DNA-binding domain"/>
    <property type="match status" value="1"/>
</dbReference>
<evidence type="ECO:0000256" key="4">
    <source>
        <dbReference type="ARBA" id="ARBA00023015"/>
    </source>
</evidence>
<evidence type="ECO:0000259" key="9">
    <source>
        <dbReference type="PROSITE" id="PS50048"/>
    </source>
</evidence>
<evidence type="ECO:0000256" key="8">
    <source>
        <dbReference type="SAM" id="MobiDB-lite"/>
    </source>
</evidence>
<keyword evidence="2" id="KW-0479">Metal-binding</keyword>
<keyword evidence="5" id="KW-0238">DNA-binding</keyword>
<dbReference type="GO" id="GO:0008270">
    <property type="term" value="F:zinc ion binding"/>
    <property type="evidence" value="ECO:0007669"/>
    <property type="project" value="InterPro"/>
</dbReference>
<dbReference type="InterPro" id="IPR001138">
    <property type="entry name" value="Zn2Cys6_DnaBD"/>
</dbReference>
<dbReference type="Pfam" id="PF04082">
    <property type="entry name" value="Fungal_trans"/>
    <property type="match status" value="1"/>
</dbReference>
<feature type="domain" description="Zn(2)-C6 fungal-type" evidence="9">
    <location>
        <begin position="6"/>
        <end position="35"/>
    </location>
</feature>
<keyword evidence="4" id="KW-0805">Transcription regulation</keyword>
<dbReference type="PANTHER" id="PTHR31668:SF18">
    <property type="entry name" value="MALTOSE FERMENTATION REGULATORY PROTEIN MAL13-RELATED"/>
    <property type="match status" value="1"/>
</dbReference>
<keyword evidence="7" id="KW-0539">Nucleus</keyword>
<evidence type="ECO:0000313" key="10">
    <source>
        <dbReference type="EMBL" id="OJJ30234.1"/>
    </source>
</evidence>
<dbReference type="SMART" id="SM00066">
    <property type="entry name" value="GAL4"/>
    <property type="match status" value="1"/>
</dbReference>
<evidence type="ECO:0000256" key="3">
    <source>
        <dbReference type="ARBA" id="ARBA00022833"/>
    </source>
</evidence>
<evidence type="ECO:0000256" key="6">
    <source>
        <dbReference type="ARBA" id="ARBA00023163"/>
    </source>
</evidence>
<keyword evidence="11" id="KW-1185">Reference proteome</keyword>
<dbReference type="VEuPathDB" id="FungiDB:ASPWEDRAFT_142481"/>
<comment type="subcellular location">
    <subcellularLocation>
        <location evidence="1">Nucleus</location>
    </subcellularLocation>
</comment>
<evidence type="ECO:0000256" key="5">
    <source>
        <dbReference type="ARBA" id="ARBA00023125"/>
    </source>
</evidence>
<evidence type="ECO:0000256" key="2">
    <source>
        <dbReference type="ARBA" id="ARBA00022723"/>
    </source>
</evidence>
<feature type="region of interest" description="Disordered" evidence="8">
    <location>
        <begin position="64"/>
        <end position="89"/>
    </location>
</feature>
<sequence>MVRRRACDGCYLRKNRCTGDQPCHNCVRAGFECSYAKKPAKPGPKGPRRGTYLRVNKELQELRDRAAPGPATPPWPGDAGSSSPQDTCLSENLSSSDPFPLISSGEVLPSAEWESNFSLSEVLAYLEIYHQRMYPVWPVVDRTRLGSMLMKDWNNCETCALAFGICAATIAQLRIDSEGFPPGNTAASQKREKGMVADRFAVEAERYRSLYDYRESTSIEAVLVPLFLHFYYGAEQKIQTASFLLGESVRMCQLLGLDKEDTYQCLDLAEDSYRRRTFWLLYVTERGHAMQHGTNICLTNSIKFSSPGHAGERRLLEAFDNLVGLFTSVEGILLDPKGHGRSQNKQYCKETLSQLQSQLRQHIQWPEEYNEVQRTDIVVTQQWLRILLWQLSLKKTYLSSGSTDASMSLTYPAHVARDALQFVSNVSLGTLVAHGPGMEIKLFEIASTLLDVINCVPSLSQDTSLRSRDILHHLCYRLFALSNGKAQRLEVLQRKLGESRISYLPFNPLPLIGDHPSAHSRAHNPTSEETGEEEEQHE</sequence>
<dbReference type="CDD" id="cd12148">
    <property type="entry name" value="fungal_TF_MHR"/>
    <property type="match status" value="1"/>
</dbReference>